<evidence type="ECO:0000259" key="6">
    <source>
        <dbReference type="PROSITE" id="PS50893"/>
    </source>
</evidence>
<dbReference type="RefSeq" id="WP_087033774.1">
    <property type="nucleotide sequence ID" value="NZ_FJNE01000007.1"/>
</dbReference>
<keyword evidence="4" id="KW-0067">ATP-binding</keyword>
<dbReference type="GO" id="GO:0015418">
    <property type="term" value="F:ABC-type quaternary ammonium compound transporting activity"/>
    <property type="evidence" value="ECO:0007669"/>
    <property type="project" value="UniProtKB-EC"/>
</dbReference>
<dbReference type="InterPro" id="IPR003439">
    <property type="entry name" value="ABC_transporter-like_ATP-bd"/>
</dbReference>
<dbReference type="SMART" id="SM00382">
    <property type="entry name" value="AAA"/>
    <property type="match status" value="1"/>
</dbReference>
<comment type="similarity">
    <text evidence="1">Belongs to the ABC transporter superfamily.</text>
</comment>
<accession>A0A143YST6</accession>
<dbReference type="GO" id="GO:0016887">
    <property type="term" value="F:ATP hydrolysis activity"/>
    <property type="evidence" value="ECO:0007669"/>
    <property type="project" value="InterPro"/>
</dbReference>
<evidence type="ECO:0000313" key="8">
    <source>
        <dbReference type="Proteomes" id="UP000242754"/>
    </source>
</evidence>
<dbReference type="PANTHER" id="PTHR43117:SF4">
    <property type="entry name" value="OSMOPROTECTANT IMPORT ATP-BINDING PROTEIN OSMV"/>
    <property type="match status" value="1"/>
</dbReference>
<keyword evidence="8" id="KW-1185">Reference proteome</keyword>
<evidence type="ECO:0000256" key="2">
    <source>
        <dbReference type="ARBA" id="ARBA00022448"/>
    </source>
</evidence>
<dbReference type="SUPFAM" id="SSF52540">
    <property type="entry name" value="P-loop containing nucleoside triphosphate hydrolases"/>
    <property type="match status" value="1"/>
</dbReference>
<dbReference type="PANTHER" id="PTHR43117">
    <property type="entry name" value="OSMOPROTECTANT IMPORT ATP-BINDING PROTEIN OSMV"/>
    <property type="match status" value="1"/>
</dbReference>
<gene>
    <name evidence="7" type="ORF">Tpal_2214</name>
</gene>
<dbReference type="PROSITE" id="PS50893">
    <property type="entry name" value="ABC_TRANSPORTER_2"/>
    <property type="match status" value="1"/>
</dbReference>
<dbReference type="FunFam" id="3.40.50.300:FF:000425">
    <property type="entry name" value="Probable ABC transporter, ATP-binding subunit"/>
    <property type="match status" value="1"/>
</dbReference>
<protein>
    <recommendedName>
        <fullName evidence="5">ABC-type quaternary amine transporter</fullName>
        <ecNumber evidence="5">7.6.2.9</ecNumber>
    </recommendedName>
</protein>
<evidence type="ECO:0000256" key="5">
    <source>
        <dbReference type="ARBA" id="ARBA00066388"/>
    </source>
</evidence>
<evidence type="ECO:0000256" key="1">
    <source>
        <dbReference type="ARBA" id="ARBA00005417"/>
    </source>
</evidence>
<dbReference type="Pfam" id="PF00005">
    <property type="entry name" value="ABC_tran"/>
    <property type="match status" value="1"/>
</dbReference>
<dbReference type="InterPro" id="IPR003593">
    <property type="entry name" value="AAA+_ATPase"/>
</dbReference>
<reference evidence="7 8" key="1">
    <citation type="submission" date="2016-02" db="EMBL/GenBank/DDBJ databases">
        <authorList>
            <person name="Wen L."/>
            <person name="He K."/>
            <person name="Yang H."/>
        </authorList>
    </citation>
    <scope>NUCLEOTIDE SEQUENCE [LARGE SCALE GENOMIC DNA]</scope>
    <source>
        <strain evidence="7">Trichococcus palustris</strain>
    </source>
</reference>
<feature type="domain" description="ABC transporter" evidence="6">
    <location>
        <begin position="6"/>
        <end position="242"/>
    </location>
</feature>
<evidence type="ECO:0000256" key="4">
    <source>
        <dbReference type="ARBA" id="ARBA00022840"/>
    </source>
</evidence>
<organism evidence="7 8">
    <name type="scientific">Trichococcus palustris</name>
    <dbReference type="NCBI Taxonomy" id="140314"/>
    <lineage>
        <taxon>Bacteria</taxon>
        <taxon>Bacillati</taxon>
        <taxon>Bacillota</taxon>
        <taxon>Bacilli</taxon>
        <taxon>Lactobacillales</taxon>
        <taxon>Carnobacteriaceae</taxon>
        <taxon>Trichococcus</taxon>
    </lineage>
</organism>
<evidence type="ECO:0000313" key="7">
    <source>
        <dbReference type="EMBL" id="CZQ98056.1"/>
    </source>
</evidence>
<dbReference type="AlphaFoldDB" id="A0A143YST6"/>
<dbReference type="Proteomes" id="UP000242754">
    <property type="component" value="Unassembled WGS sequence"/>
</dbReference>
<dbReference type="InterPro" id="IPR027417">
    <property type="entry name" value="P-loop_NTPase"/>
</dbReference>
<dbReference type="STRING" id="140314.SAMN04488076_12525"/>
<dbReference type="EC" id="7.6.2.9" evidence="5"/>
<dbReference type="PROSITE" id="PS00211">
    <property type="entry name" value="ABC_TRANSPORTER_1"/>
    <property type="match status" value="1"/>
</dbReference>
<dbReference type="OrthoDB" id="9802264at2"/>
<dbReference type="EMBL" id="FJNE01000007">
    <property type="protein sequence ID" value="CZQ98056.1"/>
    <property type="molecule type" value="Genomic_DNA"/>
</dbReference>
<sequence length="256" mass="28288">MPKTAIKFQAVSKHFADASYPAVDNVTLTINEGEFITVLGSSGSGKTTLLKMVNRLYDCDGGKIELFDEDIATVDAVALRRRIGYVVQHIGLFPHMTVAENIATVPKLLNWSKEAIVARVDELLTTVGLDPEEFKSRHPKQLSGGQQQRVGLARALAVNPKIMLLDEPFGALDAITRLNLQNELLKIHGGLKKTFLFVTHDINEAFKLGNRVIIMNEGNVCQFDTPKNIMNMPANAFVKELIDAARGQESFWGERA</sequence>
<dbReference type="Gene3D" id="3.40.50.300">
    <property type="entry name" value="P-loop containing nucleotide triphosphate hydrolases"/>
    <property type="match status" value="1"/>
</dbReference>
<dbReference type="GO" id="GO:0005524">
    <property type="term" value="F:ATP binding"/>
    <property type="evidence" value="ECO:0007669"/>
    <property type="project" value="UniProtKB-KW"/>
</dbReference>
<evidence type="ECO:0000256" key="3">
    <source>
        <dbReference type="ARBA" id="ARBA00022741"/>
    </source>
</evidence>
<name>A0A143YST6_9LACT</name>
<proteinExistence type="inferred from homology"/>
<keyword evidence="3" id="KW-0547">Nucleotide-binding</keyword>
<keyword evidence="2" id="KW-0813">Transport</keyword>
<dbReference type="InterPro" id="IPR017871">
    <property type="entry name" value="ABC_transporter-like_CS"/>
</dbReference>